<dbReference type="PROSITE" id="PS50097">
    <property type="entry name" value="BTB"/>
    <property type="match status" value="1"/>
</dbReference>
<proteinExistence type="predicted"/>
<feature type="compositionally biased region" description="Basic and acidic residues" evidence="1">
    <location>
        <begin position="1254"/>
        <end position="1273"/>
    </location>
</feature>
<feature type="compositionally biased region" description="Basic residues" evidence="1">
    <location>
        <begin position="1127"/>
        <end position="1138"/>
    </location>
</feature>
<dbReference type="SUPFAM" id="SSF54695">
    <property type="entry name" value="POZ domain"/>
    <property type="match status" value="1"/>
</dbReference>
<dbReference type="Proteomes" id="UP000465112">
    <property type="component" value="Chromosome 1"/>
</dbReference>
<reference evidence="3 4" key="1">
    <citation type="submission" date="2019-06" db="EMBL/GenBank/DDBJ databases">
        <title>A chromosome-scale genome assembly of the European perch, Perca fluviatilis.</title>
        <authorList>
            <person name="Roques C."/>
            <person name="Zahm M."/>
            <person name="Cabau C."/>
            <person name="Klopp C."/>
            <person name="Bouchez O."/>
            <person name="Donnadieu C."/>
            <person name="Kuhl H."/>
            <person name="Gislard M."/>
            <person name="Guendouz S."/>
            <person name="Journot L."/>
            <person name="Haffray P."/>
            <person name="Bestin A."/>
            <person name="Morvezen R."/>
            <person name="Feron R."/>
            <person name="Wen M."/>
            <person name="Jouanno E."/>
            <person name="Herpin A."/>
            <person name="Schartl M."/>
            <person name="Postlethwait J."/>
            <person name="Schaerlinger B."/>
            <person name="Chardard D."/>
            <person name="Lecocq T."/>
            <person name="Poncet C."/>
            <person name="Jaffrelo L."/>
            <person name="Lampietro C."/>
            <person name="Guiguen Y."/>
        </authorList>
    </citation>
    <scope>NUCLEOTIDE SEQUENCE [LARGE SCALE GENOMIC DNA]</scope>
    <source>
        <tissue evidence="3">Blood</tissue>
    </source>
</reference>
<evidence type="ECO:0000313" key="3">
    <source>
        <dbReference type="EMBL" id="KAF1395590.1"/>
    </source>
</evidence>
<name>A0A6A5FSK2_PERFL</name>
<feature type="region of interest" description="Disordered" evidence="1">
    <location>
        <begin position="1220"/>
        <end position="1416"/>
    </location>
</feature>
<feature type="region of interest" description="Disordered" evidence="1">
    <location>
        <begin position="842"/>
        <end position="886"/>
    </location>
</feature>
<dbReference type="Gene3D" id="3.30.710.10">
    <property type="entry name" value="Potassium Channel Kv1.1, Chain A"/>
    <property type="match status" value="1"/>
</dbReference>
<feature type="compositionally biased region" description="Basic and acidic residues" evidence="1">
    <location>
        <begin position="1156"/>
        <end position="1194"/>
    </location>
</feature>
<feature type="compositionally biased region" description="Polar residues" evidence="1">
    <location>
        <begin position="285"/>
        <end position="305"/>
    </location>
</feature>
<feature type="region of interest" description="Disordered" evidence="1">
    <location>
        <begin position="246"/>
        <end position="359"/>
    </location>
</feature>
<feature type="compositionally biased region" description="Polar residues" evidence="1">
    <location>
        <begin position="472"/>
        <end position="488"/>
    </location>
</feature>
<organism evidence="3 4">
    <name type="scientific">Perca fluviatilis</name>
    <name type="common">European perch</name>
    <dbReference type="NCBI Taxonomy" id="8168"/>
    <lineage>
        <taxon>Eukaryota</taxon>
        <taxon>Metazoa</taxon>
        <taxon>Chordata</taxon>
        <taxon>Craniata</taxon>
        <taxon>Vertebrata</taxon>
        <taxon>Euteleostomi</taxon>
        <taxon>Actinopterygii</taxon>
        <taxon>Neopterygii</taxon>
        <taxon>Teleostei</taxon>
        <taxon>Neoteleostei</taxon>
        <taxon>Acanthomorphata</taxon>
        <taxon>Eupercaria</taxon>
        <taxon>Perciformes</taxon>
        <taxon>Percoidei</taxon>
        <taxon>Percidae</taxon>
        <taxon>Percinae</taxon>
        <taxon>Perca</taxon>
    </lineage>
</organism>
<gene>
    <name evidence="3" type="ORF">PFLUV_G00013130</name>
</gene>
<feature type="compositionally biased region" description="Basic and acidic residues" evidence="1">
    <location>
        <begin position="1289"/>
        <end position="1315"/>
    </location>
</feature>
<feature type="compositionally biased region" description="Polar residues" evidence="1">
    <location>
        <begin position="726"/>
        <end position="742"/>
    </location>
</feature>
<feature type="region of interest" description="Disordered" evidence="1">
    <location>
        <begin position="118"/>
        <end position="213"/>
    </location>
</feature>
<evidence type="ECO:0000256" key="1">
    <source>
        <dbReference type="SAM" id="MobiDB-lite"/>
    </source>
</evidence>
<feature type="compositionally biased region" description="Basic and acidic residues" evidence="1">
    <location>
        <begin position="1116"/>
        <end position="1126"/>
    </location>
</feature>
<dbReference type="PANTHER" id="PTHR47639:SF1">
    <property type="entry name" value="BTB_POZ DOMAIN-CONTAINING PROTEIN 18"/>
    <property type="match status" value="1"/>
</dbReference>
<feature type="region of interest" description="Disordered" evidence="1">
    <location>
        <begin position="616"/>
        <end position="658"/>
    </location>
</feature>
<feature type="compositionally biased region" description="Basic and acidic residues" evidence="1">
    <location>
        <begin position="137"/>
        <end position="150"/>
    </location>
</feature>
<dbReference type="GO" id="GO:0032968">
    <property type="term" value="P:positive regulation of transcription elongation by RNA polymerase II"/>
    <property type="evidence" value="ECO:0007669"/>
    <property type="project" value="InterPro"/>
</dbReference>
<dbReference type="SMART" id="SM00225">
    <property type="entry name" value="BTB"/>
    <property type="match status" value="1"/>
</dbReference>
<feature type="compositionally biased region" description="Basic and acidic residues" evidence="1">
    <location>
        <begin position="162"/>
        <end position="176"/>
    </location>
</feature>
<feature type="compositionally biased region" description="Polar residues" evidence="1">
    <location>
        <begin position="193"/>
        <end position="204"/>
    </location>
</feature>
<dbReference type="InterPro" id="IPR000210">
    <property type="entry name" value="BTB/POZ_dom"/>
</dbReference>
<feature type="compositionally biased region" description="Acidic residues" evidence="1">
    <location>
        <begin position="1337"/>
        <end position="1368"/>
    </location>
</feature>
<evidence type="ECO:0000259" key="2">
    <source>
        <dbReference type="PROSITE" id="PS50097"/>
    </source>
</evidence>
<feature type="compositionally biased region" description="Polar residues" evidence="1">
    <location>
        <begin position="252"/>
        <end position="278"/>
    </location>
</feature>
<feature type="region of interest" description="Disordered" evidence="1">
    <location>
        <begin position="926"/>
        <end position="966"/>
    </location>
</feature>
<feature type="region of interest" description="Disordered" evidence="1">
    <location>
        <begin position="726"/>
        <end position="762"/>
    </location>
</feature>
<dbReference type="OrthoDB" id="1925334at2759"/>
<feature type="compositionally biased region" description="Pro residues" evidence="1">
    <location>
        <begin position="456"/>
        <end position="466"/>
    </location>
</feature>
<feature type="compositionally biased region" description="Basic and acidic residues" evidence="1">
    <location>
        <begin position="1075"/>
        <end position="1084"/>
    </location>
</feature>
<feature type="region of interest" description="Disordered" evidence="1">
    <location>
        <begin position="998"/>
        <end position="1037"/>
    </location>
</feature>
<dbReference type="InterPro" id="IPR011333">
    <property type="entry name" value="SKP1/BTB/POZ_sf"/>
</dbReference>
<keyword evidence="4" id="KW-1185">Reference proteome</keyword>
<sequence>MQRYRWPGFKMQLLGELQRQQNNAQFCDTLLQTEGISVPTHSCILAALSPYLSQKLSASPSPPSGQKRQIQLQALKAQTLLKLVALLYSGKLEVKGSGEQNDVLSAARQLGITDLVEGQEKGGGEEGDPQENSLGSCREKAEAGGERNESGEMQDAQVQTEMAEKRAADSPIEKRSYVSTGTQTVRAGEKMVGSSSTQSGQTKHPTPEPACSEAQSLGFSMSVQCPDVTHDKHLFSTPCLPFSSMHSGARSDGQSTLDRSSDSVTNPTSTSALPSSAMTLPISLNDDSNAPTPQEDGTNQQSSEFGDSVQVLAKEGTGLVDGETNGKTAEDRTNTEQPSNRDEMLGKEKGKPTGRRRTNIGIKNMAKMKRMQTIMNATQISFKVKLRRRTRTRTKGEVWEIVSIHDSDESLSVLTSLKQDGSNHKRPQASSEPPPSCVEHGLIHKSETQNLQPAPTDSPEPPPPPHSNTTSVSQPLSSDCFAPNQNDGVESVPLPQPPGPAVECDEQIEKLLEDIMMGLNILPNLDRDCKKSHYPQPIRDGAPAICQVPVTENEQPQSPMHAAVSAAGCVYYQDFGTQIGHSSTDAGIYCYFTAQNQASCSSLSSLQPAAVLIQQQQPSSPQYHSSVPAVGQRDGTSPQHMPLSKSPNCPYPEAPTTSSVLPTALYSSDQKLLTTVTYYPASQDPSSQVNENILQLLPLTNENGGQSLYPLPCMDDLRLPRCLSPLEQSPSAAEPETTLNDSPHQRDKIPPQPSLHGRPWLTLNHGPLQFPLSAITQGENKSALLPQDTNLSCRPKQRPKCLELSLRKKDAASWTVEERGAISTGHQNVSEVKLCPVKMKESLESKQSDTQGDAAASKKRRRKRTSEEDAAAPKKRKRKRTSPLREASSLLAYQHVKVIDGTKGQINLSVCSVSLSSNNVLAKEREMAASSSNGQNKFAGKPNELSTITESQKEKTRGPGDLNTDRTRVTTRAFLKKAQEMPSNSGIKHVLKPIVHKAQVVNEPGVSKRGPGRPRKNKVEESPPESSPAIEKISPPAMIEKISSPAVVENMSSPAIIEKMSHNLEKSGLQIDSNLLKEDSAKTKRECRKRRRNRSEVEEIPLKKAVSAESPVEAQADDKNDVTPEGKKRRAHKRPRRVTLKEFEKLIKRQHSRTRKSQEGQDKKTSGTARDAESEGKACGSRFEELTKQTELDIAKPQNTDGIKESCVLFHVKSDKNHNHISYKSQEDDPNCSTSKETSLFGDWSHPVSSFDVSGDKGAKFKQPLKDPDEAQKACDTGTTQQTAINDEGSSHRDPHLPQEDKRPLEHDLKLRLRTPETTGPPRPQTVGFSKSSGCDQAEEEEEEEEEKEEKEEEEKEEKEEEEEEVEVDVLFYSPDKVPQTRECENGLDNMEITPEEEEEEEEDVNEIDVTGDEAE</sequence>
<dbReference type="PANTHER" id="PTHR47639">
    <property type="entry name" value="BTB/POZ DOMAIN-CONTAINING PROTEIN 18"/>
    <property type="match status" value="1"/>
</dbReference>
<protein>
    <recommendedName>
        <fullName evidence="2">BTB domain-containing protein</fullName>
    </recommendedName>
</protein>
<dbReference type="InterPro" id="IPR042915">
    <property type="entry name" value="BTBD18"/>
</dbReference>
<dbReference type="Pfam" id="PF00651">
    <property type="entry name" value="BTB"/>
    <property type="match status" value="1"/>
</dbReference>
<feature type="region of interest" description="Disordered" evidence="1">
    <location>
        <begin position="418"/>
        <end position="500"/>
    </location>
</feature>
<feature type="domain" description="BTB" evidence="2">
    <location>
        <begin position="27"/>
        <end position="96"/>
    </location>
</feature>
<feature type="compositionally biased region" description="Basic and acidic residues" evidence="1">
    <location>
        <begin position="328"/>
        <end position="351"/>
    </location>
</feature>
<feature type="compositionally biased region" description="Acidic residues" evidence="1">
    <location>
        <begin position="1394"/>
        <end position="1416"/>
    </location>
</feature>
<dbReference type="EMBL" id="VHII01000001">
    <property type="protein sequence ID" value="KAF1395590.1"/>
    <property type="molecule type" value="Genomic_DNA"/>
</dbReference>
<evidence type="ECO:0000313" key="4">
    <source>
        <dbReference type="Proteomes" id="UP000465112"/>
    </source>
</evidence>
<feature type="compositionally biased region" description="Basic residues" evidence="1">
    <location>
        <begin position="873"/>
        <end position="882"/>
    </location>
</feature>
<comment type="caution">
    <text evidence="3">The sequence shown here is derived from an EMBL/GenBank/DDBJ whole genome shotgun (WGS) entry which is preliminary data.</text>
</comment>
<feature type="region of interest" description="Disordered" evidence="1">
    <location>
        <begin position="1068"/>
        <end position="1200"/>
    </location>
</feature>
<feature type="compositionally biased region" description="Basic and acidic residues" evidence="1">
    <location>
        <begin position="951"/>
        <end position="966"/>
    </location>
</feature>
<accession>A0A6A5FSK2</accession>
<feature type="compositionally biased region" description="Low complexity" evidence="1">
    <location>
        <begin position="1027"/>
        <end position="1037"/>
    </location>
</feature>